<keyword evidence="3" id="KW-0808">Transferase</keyword>
<keyword evidence="5" id="KW-1185">Reference proteome</keyword>
<evidence type="ECO:0000256" key="3">
    <source>
        <dbReference type="ARBA" id="ARBA00022679"/>
    </source>
</evidence>
<dbReference type="GO" id="GO:0008168">
    <property type="term" value="F:methyltransferase activity"/>
    <property type="evidence" value="ECO:0007669"/>
    <property type="project" value="UniProtKB-KW"/>
</dbReference>
<name>A0A8J4USH2_9MYCE</name>
<dbReference type="OrthoDB" id="18859at2759"/>
<evidence type="ECO:0000313" key="4">
    <source>
        <dbReference type="EMBL" id="KAF2073621.1"/>
    </source>
</evidence>
<sequence>MIENNSDLKYVLDSVGKTALWICALRSVSTAYYCLNYDGAADNLESNNQDFENRAIAYLKEKKDLFIPNDPRIASIVYPELKVFDPYSFYFISNLDTKEFIMEFYEQYFEEIYKLYCERQSKVGTIHPRSFSKEELKQIQIQKFKDNFHPIYSWVDLWTTHMIYGISFRTYLIDQMFMNAYQQGIKQFVILGSGMDTRPLRMPLDSQCKVFELDFPSVLSFKQRALEPAIKEIKPASDCKINFCPCDLSDGNWIETIRSQGFDSERSTLWIAEGLLFYLDQSTITKLGNIVNNNSGAKSKFIIHTFVEKSLDSPCFNYKKDDSLKIDGNICKKYLDFTIDIDNREFLSNNGFSSNIEEHREIGQSLISVYSIGTKL</sequence>
<dbReference type="InterPro" id="IPR011610">
    <property type="entry name" value="SAM_mthyl_Trfase_ML2640-like"/>
</dbReference>
<dbReference type="Gene3D" id="3.40.50.150">
    <property type="entry name" value="Vaccinia Virus protein VP39"/>
    <property type="match status" value="1"/>
</dbReference>
<dbReference type="Proteomes" id="UP000695562">
    <property type="component" value="Unassembled WGS sequence"/>
</dbReference>
<evidence type="ECO:0000256" key="2">
    <source>
        <dbReference type="ARBA" id="ARBA00022603"/>
    </source>
</evidence>
<dbReference type="SUPFAM" id="SSF53335">
    <property type="entry name" value="S-adenosyl-L-methionine-dependent methyltransferases"/>
    <property type="match status" value="1"/>
</dbReference>
<evidence type="ECO:0000256" key="1">
    <source>
        <dbReference type="ARBA" id="ARBA00008138"/>
    </source>
</evidence>
<dbReference type="InterPro" id="IPR007213">
    <property type="entry name" value="Ppm1/Ppm2/Tcmp"/>
</dbReference>
<dbReference type="GO" id="GO:0032259">
    <property type="term" value="P:methylation"/>
    <property type="evidence" value="ECO:0007669"/>
    <property type="project" value="UniProtKB-KW"/>
</dbReference>
<comment type="similarity">
    <text evidence="1">Belongs to the UPF0677 family.</text>
</comment>
<dbReference type="EMBL" id="AJWJ01000193">
    <property type="protein sequence ID" value="KAF2073621.1"/>
    <property type="molecule type" value="Genomic_DNA"/>
</dbReference>
<evidence type="ECO:0000313" key="5">
    <source>
        <dbReference type="Proteomes" id="UP000695562"/>
    </source>
</evidence>
<proteinExistence type="inferred from homology"/>
<dbReference type="Pfam" id="PF04072">
    <property type="entry name" value="LCM"/>
    <property type="match status" value="1"/>
</dbReference>
<keyword evidence="2" id="KW-0489">Methyltransferase</keyword>
<organism evidence="4 5">
    <name type="scientific">Polysphondylium violaceum</name>
    <dbReference type="NCBI Taxonomy" id="133409"/>
    <lineage>
        <taxon>Eukaryota</taxon>
        <taxon>Amoebozoa</taxon>
        <taxon>Evosea</taxon>
        <taxon>Eumycetozoa</taxon>
        <taxon>Dictyostelia</taxon>
        <taxon>Dictyosteliales</taxon>
        <taxon>Dictyosteliaceae</taxon>
        <taxon>Polysphondylium</taxon>
    </lineage>
</organism>
<dbReference type="PANTHER" id="PTHR43619">
    <property type="entry name" value="S-ADENOSYL-L-METHIONINE-DEPENDENT METHYLTRANSFERASE YKTD-RELATED"/>
    <property type="match status" value="1"/>
</dbReference>
<evidence type="ECO:0008006" key="6">
    <source>
        <dbReference type="Google" id="ProtNLM"/>
    </source>
</evidence>
<dbReference type="PANTHER" id="PTHR43619:SF2">
    <property type="entry name" value="S-ADENOSYL-L-METHIONINE-DEPENDENT METHYLTRANSFERASES SUPERFAMILY PROTEIN"/>
    <property type="match status" value="1"/>
</dbReference>
<dbReference type="AlphaFoldDB" id="A0A8J4USH2"/>
<dbReference type="NCBIfam" id="TIGR00027">
    <property type="entry name" value="mthyl_TIGR00027"/>
    <property type="match status" value="1"/>
</dbReference>
<dbReference type="InterPro" id="IPR029063">
    <property type="entry name" value="SAM-dependent_MTases_sf"/>
</dbReference>
<gene>
    <name evidence="4" type="ORF">CYY_005078</name>
</gene>
<comment type="caution">
    <text evidence="4">The sequence shown here is derived from an EMBL/GenBank/DDBJ whole genome shotgun (WGS) entry which is preliminary data.</text>
</comment>
<accession>A0A8J4USH2</accession>
<protein>
    <recommendedName>
        <fullName evidence="6">S-adenosyl-L-methionine-dependent methyltransferase</fullName>
    </recommendedName>
</protein>
<reference evidence="4" key="1">
    <citation type="submission" date="2020-01" db="EMBL/GenBank/DDBJ databases">
        <title>Development of genomics and gene disruption for Polysphondylium violaceum indicates a role for the polyketide synthase stlB in stalk morphogenesis.</title>
        <authorList>
            <person name="Narita B."/>
            <person name="Kawabe Y."/>
            <person name="Kin K."/>
            <person name="Saito T."/>
            <person name="Gibbs R."/>
            <person name="Kuspa A."/>
            <person name="Muzny D."/>
            <person name="Queller D."/>
            <person name="Richards S."/>
            <person name="Strassman J."/>
            <person name="Sucgang R."/>
            <person name="Worley K."/>
            <person name="Schaap P."/>
        </authorList>
    </citation>
    <scope>NUCLEOTIDE SEQUENCE</scope>
    <source>
        <strain evidence="4">QSvi11</strain>
    </source>
</reference>